<comment type="similarity">
    <text evidence="1">Belongs to the fasciclin-like AGP family.</text>
</comment>
<evidence type="ECO:0000256" key="2">
    <source>
        <dbReference type="SAM" id="SignalP"/>
    </source>
</evidence>
<dbReference type="EMBL" id="VOIH02000012">
    <property type="protein sequence ID" value="KAF3431695.1"/>
    <property type="molecule type" value="Genomic_DNA"/>
</dbReference>
<comment type="caution">
    <text evidence="4">The sequence shown here is derived from an EMBL/GenBank/DDBJ whole genome shotgun (WGS) entry which is preliminary data.</text>
</comment>
<accession>A0A8K0GRH9</accession>
<dbReference type="AlphaFoldDB" id="A0A8K0GRH9"/>
<dbReference type="Proteomes" id="UP000796880">
    <property type="component" value="Unassembled WGS sequence"/>
</dbReference>
<keyword evidence="2" id="KW-0732">Signal</keyword>
<dbReference type="SMART" id="SM00554">
    <property type="entry name" value="FAS1"/>
    <property type="match status" value="1"/>
</dbReference>
<evidence type="ECO:0000313" key="4">
    <source>
        <dbReference type="EMBL" id="KAF3431695.1"/>
    </source>
</evidence>
<dbReference type="InterPro" id="IPR000782">
    <property type="entry name" value="FAS1_domain"/>
</dbReference>
<feature type="signal peptide" evidence="2">
    <location>
        <begin position="1"/>
        <end position="20"/>
    </location>
</feature>
<keyword evidence="5" id="KW-1185">Reference proteome</keyword>
<dbReference type="PANTHER" id="PTHR33985:SF17">
    <property type="entry name" value="FASCICLIN-LIKE ARABINOGALACTAN PROTEIN 20"/>
    <property type="match status" value="1"/>
</dbReference>
<dbReference type="Gene3D" id="2.30.180.10">
    <property type="entry name" value="FAS1 domain"/>
    <property type="match status" value="1"/>
</dbReference>
<feature type="domain" description="FAS1" evidence="3">
    <location>
        <begin position="186"/>
        <end position="280"/>
    </location>
</feature>
<evidence type="ECO:0000313" key="5">
    <source>
        <dbReference type="Proteomes" id="UP000796880"/>
    </source>
</evidence>
<dbReference type="InterPro" id="IPR052806">
    <property type="entry name" value="Fasciclin-like_AGP"/>
</dbReference>
<reference evidence="4" key="1">
    <citation type="submission" date="2020-03" db="EMBL/GenBank/DDBJ databases">
        <title>A high-quality chromosome-level genome assembly of a woody plant with both climbing and erect habits, Rhamnella rubrinervis.</title>
        <authorList>
            <person name="Lu Z."/>
            <person name="Yang Y."/>
            <person name="Zhu X."/>
            <person name="Sun Y."/>
        </authorList>
    </citation>
    <scope>NUCLEOTIDE SEQUENCE</scope>
    <source>
        <strain evidence="4">BYM</strain>
        <tissue evidence="4">Leaf</tissue>
    </source>
</reference>
<feature type="chain" id="PRO_5035428325" description="FAS1 domain-containing protein" evidence="2">
    <location>
        <begin position="21"/>
        <end position="335"/>
    </location>
</feature>
<sequence length="335" mass="37369">MASRILIFFVLLSLISISFAKSTSIIDAAEILSDSGFEAMALTLELASKGLIPFSPSLTIFAPTDSAFAQSGQPLWPSFNTIFSLRLLRTKPQIYPPGPGFQLCSRTTLWSSPRRRTTPVSLNNVTEQQRERSWMRSAEFELHNGAAVDGLSFHGACAVLRSKGCAVMASLLEMQFVRIKDQTTLTIFAPIDQVMVSRNPSLSEITSIFRRHIIPCKLRWRDLVDLQDGMELQSNLKGFTVNITRSHDGVKINGVPVILPDMYHNDWLVVHGVGEILEDLKHKEQMPETLFGFGNENEENTVSHYHFSVLGLEDELGSLSSFDSCWSCTEIAKTL</sequence>
<dbReference type="SUPFAM" id="SSF82153">
    <property type="entry name" value="FAS1 domain"/>
    <property type="match status" value="1"/>
</dbReference>
<dbReference type="Pfam" id="PF02469">
    <property type="entry name" value="Fasciclin"/>
    <property type="match status" value="1"/>
</dbReference>
<evidence type="ECO:0000256" key="1">
    <source>
        <dbReference type="ARBA" id="ARBA00007843"/>
    </source>
</evidence>
<organism evidence="4 5">
    <name type="scientific">Rhamnella rubrinervis</name>
    <dbReference type="NCBI Taxonomy" id="2594499"/>
    <lineage>
        <taxon>Eukaryota</taxon>
        <taxon>Viridiplantae</taxon>
        <taxon>Streptophyta</taxon>
        <taxon>Embryophyta</taxon>
        <taxon>Tracheophyta</taxon>
        <taxon>Spermatophyta</taxon>
        <taxon>Magnoliopsida</taxon>
        <taxon>eudicotyledons</taxon>
        <taxon>Gunneridae</taxon>
        <taxon>Pentapetalae</taxon>
        <taxon>rosids</taxon>
        <taxon>fabids</taxon>
        <taxon>Rosales</taxon>
        <taxon>Rhamnaceae</taxon>
        <taxon>rhamnoid group</taxon>
        <taxon>Rhamneae</taxon>
        <taxon>Rhamnella</taxon>
    </lineage>
</organism>
<gene>
    <name evidence="4" type="ORF">FNV43_RR26427</name>
</gene>
<proteinExistence type="inferred from homology"/>
<dbReference type="OrthoDB" id="1156143at2759"/>
<name>A0A8K0GRH9_9ROSA</name>
<evidence type="ECO:0000259" key="3">
    <source>
        <dbReference type="SMART" id="SM00554"/>
    </source>
</evidence>
<dbReference type="InterPro" id="IPR036378">
    <property type="entry name" value="FAS1_dom_sf"/>
</dbReference>
<protein>
    <recommendedName>
        <fullName evidence="3">FAS1 domain-containing protein</fullName>
    </recommendedName>
</protein>
<dbReference type="PANTHER" id="PTHR33985">
    <property type="entry name" value="OS02G0491300 PROTEIN-RELATED"/>
    <property type="match status" value="1"/>
</dbReference>